<keyword evidence="1 4" id="KW-0489">Methyltransferase</keyword>
<keyword evidence="5" id="KW-1185">Reference proteome</keyword>
<gene>
    <name evidence="4" type="ORF">ELAC_0968</name>
</gene>
<reference evidence="5" key="1">
    <citation type="submission" date="2015-06" db="EMBL/GenBank/DDBJ databases">
        <authorList>
            <person name="Bertelli C."/>
        </authorList>
    </citation>
    <scope>NUCLEOTIDE SEQUENCE [LARGE SCALE GENOMIC DNA]</scope>
    <source>
        <strain evidence="5">CRIB-30</strain>
    </source>
</reference>
<dbReference type="Gene3D" id="3.40.50.150">
    <property type="entry name" value="Vaccinia Virus protein VP39"/>
    <property type="match status" value="1"/>
</dbReference>
<dbReference type="GO" id="GO:0032259">
    <property type="term" value="P:methylation"/>
    <property type="evidence" value="ECO:0007669"/>
    <property type="project" value="UniProtKB-KW"/>
</dbReference>
<evidence type="ECO:0000313" key="5">
    <source>
        <dbReference type="Proteomes" id="UP000220251"/>
    </source>
</evidence>
<dbReference type="CDD" id="cd02440">
    <property type="entry name" value="AdoMet_MTases"/>
    <property type="match status" value="1"/>
</dbReference>
<dbReference type="InterPro" id="IPR008576">
    <property type="entry name" value="MeTrfase_NTM1"/>
</dbReference>
<evidence type="ECO:0000256" key="3">
    <source>
        <dbReference type="ARBA" id="ARBA00022691"/>
    </source>
</evidence>
<name>A0A0H5DRJ4_9BACT</name>
<accession>A0A0H5DRJ4</accession>
<dbReference type="SUPFAM" id="SSF53335">
    <property type="entry name" value="S-adenosyl-L-methionine-dependent methyltransferases"/>
    <property type="match status" value="1"/>
</dbReference>
<dbReference type="OrthoDB" id="9805585at2"/>
<protein>
    <submittedName>
        <fullName evidence="4">Putative methyltransferase</fullName>
    </submittedName>
</protein>
<dbReference type="AlphaFoldDB" id="A0A0H5DRJ4"/>
<organism evidence="4 5">
    <name type="scientific">Estrella lausannensis</name>
    <dbReference type="NCBI Taxonomy" id="483423"/>
    <lineage>
        <taxon>Bacteria</taxon>
        <taxon>Pseudomonadati</taxon>
        <taxon>Chlamydiota</taxon>
        <taxon>Chlamydiia</taxon>
        <taxon>Parachlamydiales</taxon>
        <taxon>Candidatus Criblamydiaceae</taxon>
        <taxon>Estrella</taxon>
    </lineage>
</organism>
<dbReference type="InterPro" id="IPR029063">
    <property type="entry name" value="SAM-dependent_MTases_sf"/>
</dbReference>
<dbReference type="Proteomes" id="UP000220251">
    <property type="component" value="Unassembled WGS sequence"/>
</dbReference>
<dbReference type="Pfam" id="PF05891">
    <property type="entry name" value="Methyltransf_PK"/>
    <property type="match status" value="1"/>
</dbReference>
<sequence>MNQTKDSKPKKTAENFQCKFENIVVKPLQELSTFFHQFIDKPRVIGALTPSSPFLGKAIARRMRREIKANRRLLEIGAGTGVVTKLLIHELNPGDHLDVIECVPDLIPKLRAIIDSSGKSSQVTLHELLIEDFHPPKKYDQVISGLPLTMFPPEQVVAFYSKLENELLEKEGLFTYYEYLALPELRLCYYTLCRKIKPDNYTHLRKILKTKNSFLKEKQVESDTVWFNITPLRVIHVRQ</sequence>
<evidence type="ECO:0000313" key="4">
    <source>
        <dbReference type="EMBL" id="CRX38314.1"/>
    </source>
</evidence>
<dbReference type="RefSeq" id="WP_098038157.1">
    <property type="nucleotide sequence ID" value="NZ_CWGJ01000011.1"/>
</dbReference>
<dbReference type="GO" id="GO:0008276">
    <property type="term" value="F:protein methyltransferase activity"/>
    <property type="evidence" value="ECO:0007669"/>
    <property type="project" value="UniProtKB-ARBA"/>
</dbReference>
<keyword evidence="3" id="KW-0949">S-adenosyl-L-methionine</keyword>
<dbReference type="EMBL" id="CWGJ01000011">
    <property type="protein sequence ID" value="CRX38314.1"/>
    <property type="molecule type" value="Genomic_DNA"/>
</dbReference>
<keyword evidence="2 4" id="KW-0808">Transferase</keyword>
<proteinExistence type="predicted"/>
<evidence type="ECO:0000256" key="1">
    <source>
        <dbReference type="ARBA" id="ARBA00022603"/>
    </source>
</evidence>
<evidence type="ECO:0000256" key="2">
    <source>
        <dbReference type="ARBA" id="ARBA00022679"/>
    </source>
</evidence>